<dbReference type="Proteomes" id="UP000285146">
    <property type="component" value="Unassembled WGS sequence"/>
</dbReference>
<protein>
    <submittedName>
        <fullName evidence="1">Uncharacterized protein</fullName>
    </submittedName>
</protein>
<proteinExistence type="predicted"/>
<accession>A0A423WF59</accession>
<sequence length="558" mass="65129">MSTPGRFLGVYTPVDPSIYSPVYPTNPHPKVREIASLITELFDLFIDMRYLPASSVSFAPHEHLHLDLTGPARYGVSKDVVDLWQMIPYRNEYSETNWNFGSDHGEFLKWGEFLSDLRGSWDMQDTWWRTIVDPFYGLGDLEPDSPFRAQDADERDWDHENGPYMRPWYATLSDIGNHGSVLVLDTKTWNMWLLDQLSGDSTDPVFQERPGENRLHDRHYTNDFDLRKYPSRPAVDFLKDIIRRFRTLEWIPGGLYEPEPEDYDDKFYNNYKSLYQECGWPDKFDPLLFDKLAAAGGLNYRYDGESAEGATKISEPYEPLDDLYRVMVAERSLIEDRIRLVDTKYRLAHDQLSRHERRGLEVTAQAWQEEIEPPARRWSDDQARLRIELDFMVSDLEALRTQTGRYAGPGWAGVSEEALTRLYRDKRSAEGLRISRLEALIKDENLETRLQRQYVEAKVAAAAVTEEAWQTFADMHRTRKLNAQEEQWVILGRGTWSNSIKRVLDEDMELEQLRKEIVYAFEIKEDRSWAGKRKWKNKEGVVAMADPGDLDQGHSDEL</sequence>
<keyword evidence="2" id="KW-1185">Reference proteome</keyword>
<organism evidence="1 2">
    <name type="scientific">Cytospora leucostoma</name>
    <dbReference type="NCBI Taxonomy" id="1230097"/>
    <lineage>
        <taxon>Eukaryota</taxon>
        <taxon>Fungi</taxon>
        <taxon>Dikarya</taxon>
        <taxon>Ascomycota</taxon>
        <taxon>Pezizomycotina</taxon>
        <taxon>Sordariomycetes</taxon>
        <taxon>Sordariomycetidae</taxon>
        <taxon>Diaporthales</taxon>
        <taxon>Cytosporaceae</taxon>
        <taxon>Cytospora</taxon>
    </lineage>
</organism>
<evidence type="ECO:0000313" key="2">
    <source>
        <dbReference type="Proteomes" id="UP000285146"/>
    </source>
</evidence>
<reference evidence="1 2" key="1">
    <citation type="submission" date="2015-09" db="EMBL/GenBank/DDBJ databases">
        <title>Host preference determinants of Valsa canker pathogens revealed by comparative genomics.</title>
        <authorList>
            <person name="Yin Z."/>
            <person name="Huang L."/>
        </authorList>
    </citation>
    <scope>NUCLEOTIDE SEQUENCE [LARGE SCALE GENOMIC DNA]</scope>
    <source>
        <strain evidence="1 2">SXYLt</strain>
    </source>
</reference>
<evidence type="ECO:0000313" key="1">
    <source>
        <dbReference type="EMBL" id="ROW01831.1"/>
    </source>
</evidence>
<dbReference type="OrthoDB" id="5327951at2759"/>
<dbReference type="EMBL" id="LKEB01000053">
    <property type="protein sequence ID" value="ROW01831.1"/>
    <property type="molecule type" value="Genomic_DNA"/>
</dbReference>
<comment type="caution">
    <text evidence="1">The sequence shown here is derived from an EMBL/GenBank/DDBJ whole genome shotgun (WGS) entry which is preliminary data.</text>
</comment>
<name>A0A423WF59_9PEZI</name>
<dbReference type="AlphaFoldDB" id="A0A423WF59"/>
<dbReference type="InParanoid" id="A0A423WF59"/>
<gene>
    <name evidence="1" type="ORF">VPNG_07773</name>
</gene>